<dbReference type="GO" id="GO:0007166">
    <property type="term" value="P:cell surface receptor signaling pathway"/>
    <property type="evidence" value="ECO:0000318"/>
    <property type="project" value="GO_Central"/>
</dbReference>
<evidence type="ECO:0000256" key="11">
    <source>
        <dbReference type="ARBA" id="ARBA00023157"/>
    </source>
</evidence>
<evidence type="ECO:0000256" key="8">
    <source>
        <dbReference type="ARBA" id="ARBA00022840"/>
    </source>
</evidence>
<dbReference type="PROSITE" id="PS50011">
    <property type="entry name" value="PROTEIN_KINASE_DOM"/>
    <property type="match status" value="1"/>
</dbReference>
<dbReference type="PANTHER" id="PTHR27005:SF405">
    <property type="entry name" value="PROTEIN KINASE DOMAIN-CONTAINING PROTEIN"/>
    <property type="match status" value="1"/>
</dbReference>
<feature type="chain" id="PRO_5040188752" description="Protein kinase domain-containing protein" evidence="16">
    <location>
        <begin position="23"/>
        <end position="906"/>
    </location>
</feature>
<keyword evidence="3" id="KW-0808">Transferase</keyword>
<reference evidence="18 19" key="1">
    <citation type="journal article" date="2017" name="Nat. Commun.">
        <title>Genome assembly with in vitro proximity ligation data and whole-genome triplication in lettuce.</title>
        <authorList>
            <person name="Reyes-Chin-Wo S."/>
            <person name="Wang Z."/>
            <person name="Yang X."/>
            <person name="Kozik A."/>
            <person name="Arikit S."/>
            <person name="Song C."/>
            <person name="Xia L."/>
            <person name="Froenicke L."/>
            <person name="Lavelle D.O."/>
            <person name="Truco M.J."/>
            <person name="Xia R."/>
            <person name="Zhu S."/>
            <person name="Xu C."/>
            <person name="Xu H."/>
            <person name="Xu X."/>
            <person name="Cox K."/>
            <person name="Korf I."/>
            <person name="Meyers B.C."/>
            <person name="Michelmore R.W."/>
        </authorList>
    </citation>
    <scope>NUCLEOTIDE SEQUENCE [LARGE SCALE GENOMIC DNA]</scope>
    <source>
        <strain evidence="19">cv. Salinas</strain>
        <tissue evidence="18">Seedlings</tissue>
    </source>
</reference>
<evidence type="ECO:0000256" key="1">
    <source>
        <dbReference type="ARBA" id="ARBA00004479"/>
    </source>
</evidence>
<evidence type="ECO:0000256" key="16">
    <source>
        <dbReference type="SAM" id="SignalP"/>
    </source>
</evidence>
<dbReference type="GO" id="GO:0004674">
    <property type="term" value="F:protein serine/threonine kinase activity"/>
    <property type="evidence" value="ECO:0007669"/>
    <property type="project" value="UniProtKB-KW"/>
</dbReference>
<evidence type="ECO:0000256" key="2">
    <source>
        <dbReference type="ARBA" id="ARBA00022527"/>
    </source>
</evidence>
<evidence type="ECO:0000256" key="4">
    <source>
        <dbReference type="ARBA" id="ARBA00022692"/>
    </source>
</evidence>
<evidence type="ECO:0000313" key="19">
    <source>
        <dbReference type="Proteomes" id="UP000235145"/>
    </source>
</evidence>
<evidence type="ECO:0000256" key="5">
    <source>
        <dbReference type="ARBA" id="ARBA00022729"/>
    </source>
</evidence>
<keyword evidence="12" id="KW-0325">Glycoprotein</keyword>
<evidence type="ECO:0000256" key="15">
    <source>
        <dbReference type="SAM" id="Phobius"/>
    </source>
</evidence>
<dbReference type="CDD" id="cd14066">
    <property type="entry name" value="STKc_IRAK"/>
    <property type="match status" value="1"/>
</dbReference>
<dbReference type="Gene3D" id="1.10.510.10">
    <property type="entry name" value="Transferase(Phosphotransferase) domain 1"/>
    <property type="match status" value="1"/>
</dbReference>
<dbReference type="Proteomes" id="UP000235145">
    <property type="component" value="Unassembled WGS sequence"/>
</dbReference>
<keyword evidence="11" id="KW-1015">Disulfide bond</keyword>
<keyword evidence="2" id="KW-0723">Serine/threonine-protein kinase</keyword>
<dbReference type="AlphaFoldDB" id="A0A9R1WDV4"/>
<dbReference type="PROSITE" id="PS00108">
    <property type="entry name" value="PROTEIN_KINASE_ST"/>
    <property type="match status" value="1"/>
</dbReference>
<name>A0A9R1WDV4_LACSA</name>
<dbReference type="InterPro" id="IPR000719">
    <property type="entry name" value="Prot_kinase_dom"/>
</dbReference>
<keyword evidence="8" id="KW-0067">ATP-binding</keyword>
<evidence type="ECO:0000313" key="18">
    <source>
        <dbReference type="EMBL" id="KAJ0221924.1"/>
    </source>
</evidence>
<evidence type="ECO:0000259" key="17">
    <source>
        <dbReference type="PROSITE" id="PS50011"/>
    </source>
</evidence>
<keyword evidence="7" id="KW-0418">Kinase</keyword>
<organism evidence="18 19">
    <name type="scientific">Lactuca sativa</name>
    <name type="common">Garden lettuce</name>
    <dbReference type="NCBI Taxonomy" id="4236"/>
    <lineage>
        <taxon>Eukaryota</taxon>
        <taxon>Viridiplantae</taxon>
        <taxon>Streptophyta</taxon>
        <taxon>Embryophyta</taxon>
        <taxon>Tracheophyta</taxon>
        <taxon>Spermatophyta</taxon>
        <taxon>Magnoliopsida</taxon>
        <taxon>eudicotyledons</taxon>
        <taxon>Gunneridae</taxon>
        <taxon>Pentapetalae</taxon>
        <taxon>asterids</taxon>
        <taxon>campanulids</taxon>
        <taxon>Asterales</taxon>
        <taxon>Asteraceae</taxon>
        <taxon>Cichorioideae</taxon>
        <taxon>Cichorieae</taxon>
        <taxon>Lactucinae</taxon>
        <taxon>Lactuca</taxon>
    </lineage>
</organism>
<dbReference type="EMBL" id="NBSK02000002">
    <property type="protein sequence ID" value="KAJ0221924.1"/>
    <property type="molecule type" value="Genomic_DNA"/>
</dbReference>
<keyword evidence="6" id="KW-0547">Nucleotide-binding</keyword>
<dbReference type="SUPFAM" id="SSF56112">
    <property type="entry name" value="Protein kinase-like (PK-like)"/>
    <property type="match status" value="1"/>
</dbReference>
<dbReference type="FunFam" id="1.10.510.10:FF:000084">
    <property type="entry name" value="Wall-associated receptor kinase 2"/>
    <property type="match status" value="1"/>
</dbReference>
<keyword evidence="4 15" id="KW-0812">Transmembrane</keyword>
<dbReference type="PANTHER" id="PTHR27005">
    <property type="entry name" value="WALL-ASSOCIATED RECEPTOR KINASE-LIKE 21"/>
    <property type="match status" value="1"/>
</dbReference>
<dbReference type="SMART" id="SM00220">
    <property type="entry name" value="S_TKc"/>
    <property type="match status" value="1"/>
</dbReference>
<gene>
    <name evidence="18" type="ORF">LSAT_V11C200072650</name>
</gene>
<evidence type="ECO:0000256" key="9">
    <source>
        <dbReference type="ARBA" id="ARBA00022989"/>
    </source>
</evidence>
<evidence type="ECO:0000256" key="13">
    <source>
        <dbReference type="ARBA" id="ARBA00047558"/>
    </source>
</evidence>
<comment type="subcellular location">
    <subcellularLocation>
        <location evidence="1">Membrane</location>
        <topology evidence="1">Single-pass type I membrane protein</topology>
    </subcellularLocation>
</comment>
<feature type="domain" description="Protein kinase" evidence="17">
    <location>
        <begin position="591"/>
        <end position="878"/>
    </location>
</feature>
<dbReference type="InterPro" id="IPR011009">
    <property type="entry name" value="Kinase-like_dom_sf"/>
</dbReference>
<accession>A0A9R1WDV4</accession>
<dbReference type="Pfam" id="PF00069">
    <property type="entry name" value="Pkinase"/>
    <property type="match status" value="1"/>
</dbReference>
<comment type="catalytic activity">
    <reaction evidence="14">
        <text>L-threonyl-[protein] + ATP = O-phospho-L-threonyl-[protein] + ADP + H(+)</text>
        <dbReference type="Rhea" id="RHEA:46608"/>
        <dbReference type="Rhea" id="RHEA-COMP:11060"/>
        <dbReference type="Rhea" id="RHEA-COMP:11605"/>
        <dbReference type="ChEBI" id="CHEBI:15378"/>
        <dbReference type="ChEBI" id="CHEBI:30013"/>
        <dbReference type="ChEBI" id="CHEBI:30616"/>
        <dbReference type="ChEBI" id="CHEBI:61977"/>
        <dbReference type="ChEBI" id="CHEBI:456216"/>
    </reaction>
</comment>
<feature type="signal peptide" evidence="16">
    <location>
        <begin position="1"/>
        <end position="22"/>
    </location>
</feature>
<comment type="caution">
    <text evidence="18">The sequence shown here is derived from an EMBL/GenBank/DDBJ whole genome shotgun (WGS) entry which is preliminary data.</text>
</comment>
<dbReference type="GO" id="GO:0005886">
    <property type="term" value="C:plasma membrane"/>
    <property type="evidence" value="ECO:0000318"/>
    <property type="project" value="GO_Central"/>
</dbReference>
<comment type="catalytic activity">
    <reaction evidence="13">
        <text>L-seryl-[protein] + ATP = O-phospho-L-seryl-[protein] + ADP + H(+)</text>
        <dbReference type="Rhea" id="RHEA:17989"/>
        <dbReference type="Rhea" id="RHEA-COMP:9863"/>
        <dbReference type="Rhea" id="RHEA-COMP:11604"/>
        <dbReference type="ChEBI" id="CHEBI:15378"/>
        <dbReference type="ChEBI" id="CHEBI:29999"/>
        <dbReference type="ChEBI" id="CHEBI:30616"/>
        <dbReference type="ChEBI" id="CHEBI:83421"/>
        <dbReference type="ChEBI" id="CHEBI:456216"/>
    </reaction>
</comment>
<evidence type="ECO:0000256" key="3">
    <source>
        <dbReference type="ARBA" id="ARBA00022679"/>
    </source>
</evidence>
<dbReference type="Pfam" id="PF13947">
    <property type="entry name" value="GUB_WAK_bind"/>
    <property type="match status" value="2"/>
</dbReference>
<dbReference type="OrthoDB" id="4062651at2759"/>
<sequence length="906" mass="100610">MQKFQLLHLFILISLTTKLTEAQSAIKTGCSRRCGNVWIPFPFGIGRNCSLNKWYTVDCNSSTPYLSALNHLEILRVDMYQQTVAVNGSTNIDHCKNPVQNSNLVLSGSPYRFSRLNNIFVVEGCGNGVIMHNGSIVSGCSTTCQGDTVSDRKNCFGIGCCQSTIPYDLESFTLNLTGLERRSGNQSCVSAMVVDSETYSSGIFYGQNVPISLKWIREFNRNSTGCINCERNGGVCDPSPGSISGMTCQFYGGNPTQEGTNFVAQAPFYLDSGWFDACGEVLIPPPFTIGRKWSSSDWYTIDCNSSKPYLSALNNVEVLGISYERQTVTVNLPMISDCQNQVQYSNLDIRRTPYKISALANMLVVEGCGNAVIMENGNIVTGCSTTCHNDTVSDINNCFGIGCCRITLSSNDLRSFTLNMTGLERQNGNGKCGSAYFVDRKSFVEGRFSSKSVFDGYAFVPISLSWSNNLDVDAEPECRACKNNGGECHYDPGVISNMTCLHPDRTSESRRSNNSLGVILGVSISMGSLFLMVISYTLYKIIKKREAKRRKERYFKRNGGLLLKQQAASINLFDKTILFTCNELEKATDHFNENRILGRGGQGTVYKGMLTDGRIVAIKKSKVVSESQLKQFINEVVILSQVNHRNVVRLLGCCLETEVPLLVSEFISNGTLYEFIQDETNEFATSLKMRLQIAREVAGALSYLHSSSSIPIYHRDIKTTNILLDEKYKAKISDFGTSRFVSIDDTHLTTLVKGTFGYLDPEYFQSSQFTEKSDVYSFGVVLLELLTREKPISLTRFGDNRSLATHFVVAMEEGRILSILDEMNVKEGSMSELLSIANLALRCLNLNGKNRPTMKEVVIELEGMRLSHVSSTVPNNFVHMKYGEQVKQIYVGSTSTSLTFDDDLCR</sequence>
<dbReference type="GO" id="GO:0030247">
    <property type="term" value="F:polysaccharide binding"/>
    <property type="evidence" value="ECO:0007669"/>
    <property type="project" value="InterPro"/>
</dbReference>
<dbReference type="FunFam" id="3.30.200.20:FF:000043">
    <property type="entry name" value="Wall-associated receptor kinase 2"/>
    <property type="match status" value="1"/>
</dbReference>
<dbReference type="GO" id="GO:0005524">
    <property type="term" value="F:ATP binding"/>
    <property type="evidence" value="ECO:0007669"/>
    <property type="project" value="UniProtKB-KW"/>
</dbReference>
<protein>
    <recommendedName>
        <fullName evidence="17">Protein kinase domain-containing protein</fullName>
    </recommendedName>
</protein>
<dbReference type="Gene3D" id="3.30.200.20">
    <property type="entry name" value="Phosphorylase Kinase, domain 1"/>
    <property type="match status" value="1"/>
</dbReference>
<evidence type="ECO:0000256" key="10">
    <source>
        <dbReference type="ARBA" id="ARBA00023136"/>
    </source>
</evidence>
<dbReference type="InterPro" id="IPR045274">
    <property type="entry name" value="WAK-like"/>
</dbReference>
<keyword evidence="5 16" id="KW-0732">Signal</keyword>
<proteinExistence type="predicted"/>
<dbReference type="InterPro" id="IPR008271">
    <property type="entry name" value="Ser/Thr_kinase_AS"/>
</dbReference>
<evidence type="ECO:0000256" key="7">
    <source>
        <dbReference type="ARBA" id="ARBA00022777"/>
    </source>
</evidence>
<dbReference type="InterPro" id="IPR025287">
    <property type="entry name" value="WAK_GUB"/>
</dbReference>
<keyword evidence="19" id="KW-1185">Reference proteome</keyword>
<evidence type="ECO:0000256" key="6">
    <source>
        <dbReference type="ARBA" id="ARBA00022741"/>
    </source>
</evidence>
<keyword evidence="9 15" id="KW-1133">Transmembrane helix</keyword>
<feature type="transmembrane region" description="Helical" evidence="15">
    <location>
        <begin position="516"/>
        <end position="539"/>
    </location>
</feature>
<evidence type="ECO:0000256" key="14">
    <source>
        <dbReference type="ARBA" id="ARBA00047951"/>
    </source>
</evidence>
<evidence type="ECO:0000256" key="12">
    <source>
        <dbReference type="ARBA" id="ARBA00023180"/>
    </source>
</evidence>
<keyword evidence="10 15" id="KW-0472">Membrane</keyword>